<feature type="transmembrane region" description="Helical" evidence="1">
    <location>
        <begin position="12"/>
        <end position="34"/>
    </location>
</feature>
<gene>
    <name evidence="2" type="ORF">ODALV1_LOCUS27381</name>
</gene>
<proteinExistence type="predicted"/>
<accession>A0ABP1RYB9</accession>
<reference evidence="2 3" key="1">
    <citation type="submission" date="2024-08" db="EMBL/GenBank/DDBJ databases">
        <authorList>
            <person name="Cucini C."/>
            <person name="Frati F."/>
        </authorList>
    </citation>
    <scope>NUCLEOTIDE SEQUENCE [LARGE SCALE GENOMIC DNA]</scope>
</reference>
<keyword evidence="1" id="KW-0812">Transmembrane</keyword>
<evidence type="ECO:0000313" key="2">
    <source>
        <dbReference type="EMBL" id="CAL8138477.1"/>
    </source>
</evidence>
<keyword evidence="1" id="KW-1133">Transmembrane helix</keyword>
<dbReference type="EMBL" id="CAXLJM020000124">
    <property type="protein sequence ID" value="CAL8138477.1"/>
    <property type="molecule type" value="Genomic_DNA"/>
</dbReference>
<name>A0ABP1RYB9_9HEXA</name>
<keyword evidence="1" id="KW-0472">Membrane</keyword>
<evidence type="ECO:0000313" key="3">
    <source>
        <dbReference type="Proteomes" id="UP001642540"/>
    </source>
</evidence>
<evidence type="ECO:0000256" key="1">
    <source>
        <dbReference type="SAM" id="Phobius"/>
    </source>
</evidence>
<keyword evidence="3" id="KW-1185">Reference proteome</keyword>
<dbReference type="Proteomes" id="UP001642540">
    <property type="component" value="Unassembled WGS sequence"/>
</dbReference>
<organism evidence="2 3">
    <name type="scientific">Orchesella dallaii</name>
    <dbReference type="NCBI Taxonomy" id="48710"/>
    <lineage>
        <taxon>Eukaryota</taxon>
        <taxon>Metazoa</taxon>
        <taxon>Ecdysozoa</taxon>
        <taxon>Arthropoda</taxon>
        <taxon>Hexapoda</taxon>
        <taxon>Collembola</taxon>
        <taxon>Entomobryomorpha</taxon>
        <taxon>Entomobryoidea</taxon>
        <taxon>Orchesellidae</taxon>
        <taxon>Orchesellinae</taxon>
        <taxon>Orchesella</taxon>
    </lineage>
</organism>
<protein>
    <submittedName>
        <fullName evidence="2">Uncharacterized protein</fullName>
    </submittedName>
</protein>
<sequence length="110" mass="12209">MLRITVAGGTVLNLFNITQFLPDVILTVAAYYYATRPPLKMEAFRSWVRKRQHQDLIRLDAVTTQNLLGEMDTDAIGIGKGVFHVNAELIAKLSSSVGTFFLVIAPSSRK</sequence>
<comment type="caution">
    <text evidence="2">The sequence shown here is derived from an EMBL/GenBank/DDBJ whole genome shotgun (WGS) entry which is preliminary data.</text>
</comment>